<dbReference type="Proteomes" id="UP000193920">
    <property type="component" value="Unassembled WGS sequence"/>
</dbReference>
<sequence>MKNFISKNVLLSWLCLCVFIISKVYSQSILGFRPSEVTHGSNIHINNKKNYNIKKFNVSVKEDDSGFFSSIFNSFKKYIINPNEEENENQYRVPLEQPFEVEYQCLNDEKYCNRIKSSFEKVPGYFTRALDIYTPIKLRINIFSFSNSEKRRTSNALAVTTPPPYLVLKDSINGWPFSYPLTLIKQLNTDVKIQYSPGDDDYDIEIDVNTDQMGDYEYFTGMLAHEILHGMGIYYLIQPLSSMLPNFNVTSKIIVPPLNVVETENSEYDNEIEIKSFLPPSVYEKNFVDLEKMVKFNGSLSENYYFFNDDYYRAVKDISLDYNIHQPIQLETEKEQLKQLNDTLYNWEGYQEANDFYQASISSSSIGFLTKEGDIIKLQTYENEYTGDFFHVSTAYECESKEKCTVEEKTDQHKLQYGPNFVMLSKYYLLDLTAEQKIELCSPNNTYGLLGDGLVHILTTLGWTEKGHQPNTKLYYVLMEDELKTLQLEGSANPTSEQLKINNDRLNIAAILPSSSSSNLIFKKFLWIFLSSNVFFFII</sequence>
<evidence type="ECO:0000313" key="2">
    <source>
        <dbReference type="EMBL" id="ORY77083.1"/>
    </source>
</evidence>
<organism evidence="2 3">
    <name type="scientific">Neocallimastix californiae</name>
    <dbReference type="NCBI Taxonomy" id="1754190"/>
    <lineage>
        <taxon>Eukaryota</taxon>
        <taxon>Fungi</taxon>
        <taxon>Fungi incertae sedis</taxon>
        <taxon>Chytridiomycota</taxon>
        <taxon>Chytridiomycota incertae sedis</taxon>
        <taxon>Neocallimastigomycetes</taxon>
        <taxon>Neocallimastigales</taxon>
        <taxon>Neocallimastigaceae</taxon>
        <taxon>Neocallimastix</taxon>
    </lineage>
</organism>
<dbReference type="EMBL" id="MCOG01000020">
    <property type="protein sequence ID" value="ORY77083.1"/>
    <property type="molecule type" value="Genomic_DNA"/>
</dbReference>
<dbReference type="AlphaFoldDB" id="A0A1Y2EZS4"/>
<accession>A0A1Y2EZS4</accession>
<feature type="chain" id="PRO_5012146806" description="Sequence orphan" evidence="1">
    <location>
        <begin position="27"/>
        <end position="539"/>
    </location>
</feature>
<feature type="signal peptide" evidence="1">
    <location>
        <begin position="1"/>
        <end position="26"/>
    </location>
</feature>
<name>A0A1Y2EZS4_9FUNG</name>
<evidence type="ECO:0000313" key="3">
    <source>
        <dbReference type="Proteomes" id="UP000193920"/>
    </source>
</evidence>
<evidence type="ECO:0008006" key="4">
    <source>
        <dbReference type="Google" id="ProtNLM"/>
    </source>
</evidence>
<protein>
    <recommendedName>
        <fullName evidence="4">Sequence orphan</fullName>
    </recommendedName>
</protein>
<evidence type="ECO:0000256" key="1">
    <source>
        <dbReference type="SAM" id="SignalP"/>
    </source>
</evidence>
<keyword evidence="1" id="KW-0732">Signal</keyword>
<gene>
    <name evidence="2" type="ORF">LY90DRAFT_101253</name>
</gene>
<reference evidence="2 3" key="1">
    <citation type="submission" date="2016-08" db="EMBL/GenBank/DDBJ databases">
        <title>A Parts List for Fungal Cellulosomes Revealed by Comparative Genomics.</title>
        <authorList>
            <consortium name="DOE Joint Genome Institute"/>
            <person name="Haitjema C.H."/>
            <person name="Gilmore S.P."/>
            <person name="Henske J.K."/>
            <person name="Solomon K.V."/>
            <person name="De Groot R."/>
            <person name="Kuo A."/>
            <person name="Mondo S.J."/>
            <person name="Salamov A.A."/>
            <person name="Labutti K."/>
            <person name="Zhao Z."/>
            <person name="Chiniquy J."/>
            <person name="Barry K."/>
            <person name="Brewer H.M."/>
            <person name="Purvine S.O."/>
            <person name="Wright A.T."/>
            <person name="Boxma B."/>
            <person name="Van Alen T."/>
            <person name="Hackstein J.H."/>
            <person name="Baker S.E."/>
            <person name="Grigoriev I.V."/>
            <person name="O'Malley M.A."/>
        </authorList>
    </citation>
    <scope>NUCLEOTIDE SEQUENCE [LARGE SCALE GENOMIC DNA]</scope>
    <source>
        <strain evidence="2 3">G1</strain>
    </source>
</reference>
<proteinExistence type="predicted"/>
<keyword evidence="3" id="KW-1185">Reference proteome</keyword>
<dbReference type="OrthoDB" id="2144850at2759"/>
<comment type="caution">
    <text evidence="2">The sequence shown here is derived from an EMBL/GenBank/DDBJ whole genome shotgun (WGS) entry which is preliminary data.</text>
</comment>